<evidence type="ECO:0000313" key="14">
    <source>
        <dbReference type="Proteomes" id="UP000051450"/>
    </source>
</evidence>
<dbReference type="RefSeq" id="WP_057974590.1">
    <property type="nucleotide sequence ID" value="NZ_AZDI01000010.1"/>
</dbReference>
<dbReference type="GO" id="GO:0009307">
    <property type="term" value="P:DNA restriction-modification system"/>
    <property type="evidence" value="ECO:0007669"/>
    <property type="project" value="UniProtKB-KW"/>
</dbReference>
<dbReference type="InterPro" id="IPR040980">
    <property type="entry name" value="SWI2_SNF2"/>
</dbReference>
<dbReference type="Pfam" id="PF12008">
    <property type="entry name" value="EcoR124_C"/>
    <property type="match status" value="1"/>
</dbReference>
<evidence type="ECO:0000256" key="2">
    <source>
        <dbReference type="ARBA" id="ARBA00008598"/>
    </source>
</evidence>
<evidence type="ECO:0000313" key="13">
    <source>
        <dbReference type="EMBL" id="KRK45274.1"/>
    </source>
</evidence>
<dbReference type="Gene3D" id="3.90.1570.50">
    <property type="match status" value="1"/>
</dbReference>
<dbReference type="Gene3D" id="3.40.50.300">
    <property type="entry name" value="P-loop containing nucleotide triphosphate hydrolases"/>
    <property type="match status" value="2"/>
</dbReference>
<dbReference type="GO" id="GO:0005524">
    <property type="term" value="F:ATP binding"/>
    <property type="evidence" value="ECO:0007669"/>
    <property type="project" value="UniProtKB-KW"/>
</dbReference>
<dbReference type="STRING" id="1423719.FC66_GL000328"/>
<dbReference type="CDD" id="cd18800">
    <property type="entry name" value="SF2_C_EcoR124I-like"/>
    <property type="match status" value="1"/>
</dbReference>
<protein>
    <recommendedName>
        <fullName evidence="11">Type I restriction enzyme endonuclease subunit</fullName>
        <shortName evidence="11">R protein</shortName>
        <ecNumber evidence="11">3.1.21.3</ecNumber>
    </recommendedName>
    <alternativeName>
        <fullName evidence="11">Type-1 restriction enzyme R protein</fullName>
    </alternativeName>
</protein>
<dbReference type="SMART" id="SM00487">
    <property type="entry name" value="DEXDc"/>
    <property type="match status" value="1"/>
</dbReference>
<dbReference type="GO" id="GO:0009035">
    <property type="term" value="F:type I site-specific deoxyribonuclease activity"/>
    <property type="evidence" value="ECO:0007669"/>
    <property type="project" value="UniProtKB-EC"/>
</dbReference>
<dbReference type="InterPro" id="IPR055180">
    <property type="entry name" value="HsdR_RecA-like_helicase_dom_2"/>
</dbReference>
<dbReference type="InterPro" id="IPR022625">
    <property type="entry name" value="TypeI_RM_Rsu_C"/>
</dbReference>
<gene>
    <name evidence="13" type="ORF">FC66_GL000328</name>
</gene>
<evidence type="ECO:0000256" key="10">
    <source>
        <dbReference type="ARBA" id="ARBA00023125"/>
    </source>
</evidence>
<dbReference type="NCBIfam" id="TIGR00348">
    <property type="entry name" value="hsdR"/>
    <property type="match status" value="1"/>
</dbReference>
<keyword evidence="5 11" id="KW-0547">Nucleotide-binding</keyword>
<comment type="function">
    <text evidence="11">Subunit R is required for both nuclease and ATPase activities, but not for modification.</text>
</comment>
<evidence type="ECO:0000256" key="4">
    <source>
        <dbReference type="ARBA" id="ARBA00022722"/>
    </source>
</evidence>
<evidence type="ECO:0000256" key="5">
    <source>
        <dbReference type="ARBA" id="ARBA00022741"/>
    </source>
</evidence>
<accession>A0A0R1HQ42</accession>
<dbReference type="EMBL" id="AZDI01000010">
    <property type="protein sequence ID" value="KRK45274.1"/>
    <property type="molecule type" value="Genomic_DNA"/>
</dbReference>
<keyword evidence="9 11" id="KW-0067">ATP-binding</keyword>
<dbReference type="OrthoDB" id="9758243at2"/>
<proteinExistence type="inferred from homology"/>
<comment type="similarity">
    <text evidence="2 11">Belongs to the HsdR family.</text>
</comment>
<feature type="domain" description="Helicase ATP-binding" evidence="12">
    <location>
        <begin position="258"/>
        <end position="406"/>
    </location>
</feature>
<reference evidence="13 14" key="1">
    <citation type="journal article" date="2015" name="Genome Announc.">
        <title>Expanding the biotechnology potential of lactobacilli through comparative genomics of 213 strains and associated genera.</title>
        <authorList>
            <person name="Sun Z."/>
            <person name="Harris H.M."/>
            <person name="McCann A."/>
            <person name="Guo C."/>
            <person name="Argimon S."/>
            <person name="Zhang W."/>
            <person name="Yang X."/>
            <person name="Jeffery I.B."/>
            <person name="Cooney J.C."/>
            <person name="Kagawa T.F."/>
            <person name="Liu W."/>
            <person name="Song Y."/>
            <person name="Salvetti E."/>
            <person name="Wrobel A."/>
            <person name="Rasinkangas P."/>
            <person name="Parkhill J."/>
            <person name="Rea M.C."/>
            <person name="O'Sullivan O."/>
            <person name="Ritari J."/>
            <person name="Douillard F.P."/>
            <person name="Paul Ross R."/>
            <person name="Yang R."/>
            <person name="Briner A.E."/>
            <person name="Felis G.E."/>
            <person name="de Vos W.M."/>
            <person name="Barrangou R."/>
            <person name="Klaenhammer T.R."/>
            <person name="Caufield P.W."/>
            <person name="Cui Y."/>
            <person name="Zhang H."/>
            <person name="O'Toole P.W."/>
        </authorList>
    </citation>
    <scope>NUCLEOTIDE SEQUENCE [LARGE SCALE GENOMIC DNA]</scope>
    <source>
        <strain evidence="13 14">DSM 15638</strain>
    </source>
</reference>
<dbReference type="InterPro" id="IPR027417">
    <property type="entry name" value="P-loop_NTPase"/>
</dbReference>
<keyword evidence="7" id="KW-0255">Endonuclease</keyword>
<dbReference type="InterPro" id="IPR051268">
    <property type="entry name" value="Type-I_R_enzyme_R_subunit"/>
</dbReference>
<keyword evidence="10 11" id="KW-0238">DNA-binding</keyword>
<dbReference type="AlphaFoldDB" id="A0A0R1HQ42"/>
<dbReference type="Pfam" id="PF04313">
    <property type="entry name" value="HSDR_N"/>
    <property type="match status" value="1"/>
</dbReference>
<comment type="catalytic activity">
    <reaction evidence="1 11">
        <text>Endonucleolytic cleavage of DNA to give random double-stranded fragments with terminal 5'-phosphates, ATP is simultaneously hydrolyzed.</text>
        <dbReference type="EC" id="3.1.21.3"/>
    </reaction>
</comment>
<dbReference type="SUPFAM" id="SSF52540">
    <property type="entry name" value="P-loop containing nucleoside triphosphate hydrolases"/>
    <property type="match status" value="1"/>
</dbReference>
<evidence type="ECO:0000256" key="3">
    <source>
        <dbReference type="ARBA" id="ARBA00011296"/>
    </source>
</evidence>
<evidence type="ECO:0000259" key="12">
    <source>
        <dbReference type="PROSITE" id="PS51192"/>
    </source>
</evidence>
<dbReference type="Gene3D" id="1.20.58.910">
    <property type="match status" value="1"/>
</dbReference>
<name>A0A0R1HQ42_9LACO</name>
<evidence type="ECO:0000256" key="8">
    <source>
        <dbReference type="ARBA" id="ARBA00022801"/>
    </source>
</evidence>
<dbReference type="CDD" id="cd22332">
    <property type="entry name" value="HsdR_N"/>
    <property type="match status" value="1"/>
</dbReference>
<keyword evidence="8 11" id="KW-0378">Hydrolase</keyword>
<evidence type="ECO:0000256" key="7">
    <source>
        <dbReference type="ARBA" id="ARBA00022759"/>
    </source>
</evidence>
<dbReference type="Pfam" id="PF22679">
    <property type="entry name" value="T1R_D3-like"/>
    <property type="match status" value="1"/>
</dbReference>
<dbReference type="InterPro" id="IPR014001">
    <property type="entry name" value="Helicase_ATP-bd"/>
</dbReference>
<dbReference type="GO" id="GO:0003677">
    <property type="term" value="F:DNA binding"/>
    <property type="evidence" value="ECO:0007669"/>
    <property type="project" value="UniProtKB-KW"/>
</dbReference>
<dbReference type="PATRIC" id="fig|1423719.4.peg.332"/>
<dbReference type="PANTHER" id="PTHR30195">
    <property type="entry name" value="TYPE I SITE-SPECIFIC DEOXYRIBONUCLEASE PROTEIN SUBUNIT M AND R"/>
    <property type="match status" value="1"/>
</dbReference>
<comment type="subunit">
    <text evidence="3 11">The type I restriction/modification system is composed of three polypeptides R, M and S.</text>
</comment>
<evidence type="ECO:0000256" key="9">
    <source>
        <dbReference type="ARBA" id="ARBA00022840"/>
    </source>
</evidence>
<dbReference type="InterPro" id="IPR007409">
    <property type="entry name" value="Restrct_endonuc_type1_HsdR_N"/>
</dbReference>
<dbReference type="PROSITE" id="PS51192">
    <property type="entry name" value="HELICASE_ATP_BIND_1"/>
    <property type="match status" value="1"/>
</dbReference>
<sequence>MAESEAQLEERFIGYLEKLNYKRVELRSLDEMIAHFRAILNQRNADKLNGKLLTDGEFSRIMSKLTSGNAYATAHILRDQTLTIQRDDTNEPTLYLNYFDTKNANNNVYEVTNQVTVMGVNEHENRYDVTILVNGLPLVQVELKKRGVENHQAFNQIGRYRQVSYQNLFRFIQIFVISNGVNSQYMSNTDGKISADFLFNWTDEGNHRFNEIQDFTNSFLEINRLHSMISKYFIFDERKKVLMVMRPYQVYATEALVNHALTTNENGYIWHTTGSGKTVTSFKAATLLAQEESIEKVIFMLDRADLNKQTTDNFTAFSEELDLLSGTESTYDLVRQLKGQETQVVITTIQKMNYAVTRHEAGLAALKDKKVVFIVDEAHRTTFGEQQKAINGFFSKAQWFGFTGTPRFKQNPAGDGRTTDDIFTTMLHSYLITDAIRDKNVLGFQIDYMSTLKMANAVDDGEKVVGIDTQEVYESEERIATVTKNILGQHLQRTRNGKFNAFLTVKDTKLAVAYYDEFNKQLADSKKDIKVATIFTWAANEDGNEDESTQSHSQLQMDRIIDNYNKTYHTQHSTNEFRKYAEDVQNRVEKNDPLNRIDILIVVNMMLTGFDSKTLNTLYVDKNLEYHNLIQAYSRTNRVYDMNLKPFGQIVAYRKLKEQTDEALELFGATNSVGAFLQPPFNDIKTDYQKAIDELLEYVGTPQMVDDLPDEEAQSKFIKLFRTLARVERKMEGYAEFDLAKSGSEFGFTEQDMNDYRSKYLDIYIGRGVHDKASILDEIDFEIDLIEENTINTRYIKGLIGQLDLAAPEDERRKAVKELIDGIKSSNDANLFLKRDLLISFLENEVPSLSSDIKIEDALLDFFEEQEKIAVQTYSKENDVPESAINETISEYKFTGREKKESLKKGIGAPLKNKRKIESALKFAIQTVKKFTIGV</sequence>
<dbReference type="Pfam" id="PF18766">
    <property type="entry name" value="SWI2_SNF2"/>
    <property type="match status" value="1"/>
</dbReference>
<dbReference type="PANTHER" id="PTHR30195:SF16">
    <property type="entry name" value="TYPE I RESTRICTION ENZYME ENDONUCLEASE SUBUNIT"/>
    <property type="match status" value="1"/>
</dbReference>
<dbReference type="InterPro" id="IPR004473">
    <property type="entry name" value="Restrct_endonuc_typeI_HsdR"/>
</dbReference>
<keyword evidence="6 11" id="KW-0680">Restriction system</keyword>
<dbReference type="Proteomes" id="UP000051450">
    <property type="component" value="Unassembled WGS sequence"/>
</dbReference>
<comment type="caution">
    <text evidence="13">The sequence shown here is derived from an EMBL/GenBank/DDBJ whole genome shotgun (WGS) entry which is preliminary data.</text>
</comment>
<keyword evidence="4" id="KW-0540">Nuclease</keyword>
<evidence type="ECO:0000256" key="6">
    <source>
        <dbReference type="ARBA" id="ARBA00022747"/>
    </source>
</evidence>
<evidence type="ECO:0000256" key="1">
    <source>
        <dbReference type="ARBA" id="ARBA00000851"/>
    </source>
</evidence>
<keyword evidence="14" id="KW-1185">Reference proteome</keyword>
<dbReference type="EC" id="3.1.21.3" evidence="11"/>
<organism evidence="13 14">
    <name type="scientific">Dellaglioa algida DSM 15638</name>
    <dbReference type="NCBI Taxonomy" id="1423719"/>
    <lineage>
        <taxon>Bacteria</taxon>
        <taxon>Bacillati</taxon>
        <taxon>Bacillota</taxon>
        <taxon>Bacilli</taxon>
        <taxon>Lactobacillales</taxon>
        <taxon>Lactobacillaceae</taxon>
        <taxon>Dellaglioa</taxon>
    </lineage>
</organism>
<evidence type="ECO:0000256" key="11">
    <source>
        <dbReference type="RuleBase" id="RU364115"/>
    </source>
</evidence>